<feature type="domain" description="Transglycosylase SLT" evidence="1">
    <location>
        <begin position="310"/>
        <end position="405"/>
    </location>
</feature>
<accession>A0A4Y7R7W9</accession>
<sequence>MIVYTDSPNMLPTGHYLASDVSDADVVVAFTPEFLKGAVIRDKLVLLAGRRAPLSLAGRGLEIKLVDPANLSDVLTCLAIRRSVIKEKTKQTKKTGLRSIIPRKKQACALLVASLAVILAPGLSIAANEPVSLLTKAQETGDGQKLQYARFSVPDKNGKPVWPTSQEKVIVQYGFDGECNYHAAATLAANTGEPIRAALGGVIKAIYGDSVTVDGYGMELTYGNLMPAVALNDEVCGDATLGTAKGNITLVAKRGGMLFDPVASFWPELSRFAAQKKEQEQMAVQIKAVEEKAGRMEHIPIRPPENMEQTFENAAKVYGVDVDLLKAVASEESGFDSMATSSKGAMGVMQLMPGTAAEQGVTSPYDVAQNIYGGARYLKEQLLRFNGDVACALAAYNAGPKAVLNCKGVPPYVENYVRAVIAEYNGLNEGVKL</sequence>
<dbReference type="InterPro" id="IPR008258">
    <property type="entry name" value="Transglycosylase_SLT_dom_1"/>
</dbReference>
<dbReference type="InterPro" id="IPR023346">
    <property type="entry name" value="Lysozyme-like_dom_sf"/>
</dbReference>
<keyword evidence="3" id="KW-1185">Reference proteome</keyword>
<dbReference type="CDD" id="cd00254">
    <property type="entry name" value="LT-like"/>
    <property type="match status" value="1"/>
</dbReference>
<evidence type="ECO:0000313" key="2">
    <source>
        <dbReference type="EMBL" id="TEB04730.1"/>
    </source>
</evidence>
<proteinExistence type="predicted"/>
<dbReference type="InterPro" id="IPR011055">
    <property type="entry name" value="Dup_hybrid_motif"/>
</dbReference>
<reference evidence="2 3" key="1">
    <citation type="journal article" date="2018" name="Environ. Microbiol.">
        <title>Novel energy conservation strategies and behaviour of Pelotomaculum schinkii driving syntrophic propionate catabolism.</title>
        <authorList>
            <person name="Hidalgo-Ahumada C.A.P."/>
            <person name="Nobu M.K."/>
            <person name="Narihiro T."/>
            <person name="Tamaki H."/>
            <person name="Liu W.T."/>
            <person name="Kamagata Y."/>
            <person name="Stams A.J.M."/>
            <person name="Imachi H."/>
            <person name="Sousa D.Z."/>
        </authorList>
    </citation>
    <scope>NUCLEOTIDE SEQUENCE [LARGE SCALE GENOMIC DNA]</scope>
    <source>
        <strain evidence="2 3">HH</strain>
    </source>
</reference>
<gene>
    <name evidence="2" type="primary">mltF</name>
    <name evidence="2" type="ORF">Psch_03492</name>
</gene>
<dbReference type="Proteomes" id="UP000298324">
    <property type="component" value="Unassembled WGS sequence"/>
</dbReference>
<organism evidence="2 3">
    <name type="scientific">Pelotomaculum schinkii</name>
    <dbReference type="NCBI Taxonomy" id="78350"/>
    <lineage>
        <taxon>Bacteria</taxon>
        <taxon>Bacillati</taxon>
        <taxon>Bacillota</taxon>
        <taxon>Clostridia</taxon>
        <taxon>Eubacteriales</taxon>
        <taxon>Desulfotomaculaceae</taxon>
        <taxon>Pelotomaculum</taxon>
    </lineage>
</organism>
<protein>
    <submittedName>
        <fullName evidence="2">Membrane-bound lytic murein transglycosylase F</fullName>
        <ecNumber evidence="2">4.2.2.-</ecNumber>
    </submittedName>
</protein>
<dbReference type="AlphaFoldDB" id="A0A4Y7R7W9"/>
<dbReference type="PANTHER" id="PTHR37423">
    <property type="entry name" value="SOLUBLE LYTIC MUREIN TRANSGLYCOSYLASE-RELATED"/>
    <property type="match status" value="1"/>
</dbReference>
<dbReference type="Gene3D" id="1.10.530.10">
    <property type="match status" value="1"/>
</dbReference>
<dbReference type="SUPFAM" id="SSF53955">
    <property type="entry name" value="Lysozyme-like"/>
    <property type="match status" value="1"/>
</dbReference>
<evidence type="ECO:0000313" key="3">
    <source>
        <dbReference type="Proteomes" id="UP000298324"/>
    </source>
</evidence>
<dbReference type="Pfam" id="PF01464">
    <property type="entry name" value="SLT"/>
    <property type="match status" value="1"/>
</dbReference>
<dbReference type="PANTHER" id="PTHR37423:SF2">
    <property type="entry name" value="MEMBRANE-BOUND LYTIC MUREIN TRANSGLYCOSYLASE C"/>
    <property type="match status" value="1"/>
</dbReference>
<comment type="caution">
    <text evidence="2">The sequence shown here is derived from an EMBL/GenBank/DDBJ whole genome shotgun (WGS) entry which is preliminary data.</text>
</comment>
<dbReference type="GO" id="GO:0016829">
    <property type="term" value="F:lyase activity"/>
    <property type="evidence" value="ECO:0007669"/>
    <property type="project" value="UniProtKB-KW"/>
</dbReference>
<evidence type="ECO:0000259" key="1">
    <source>
        <dbReference type="Pfam" id="PF01464"/>
    </source>
</evidence>
<dbReference type="EMBL" id="QFGA01000003">
    <property type="protein sequence ID" value="TEB04730.1"/>
    <property type="molecule type" value="Genomic_DNA"/>
</dbReference>
<dbReference type="EC" id="4.2.2.-" evidence="2"/>
<keyword evidence="2" id="KW-0456">Lyase</keyword>
<dbReference type="Gene3D" id="2.70.70.10">
    <property type="entry name" value="Glucose Permease (Domain IIA)"/>
    <property type="match status" value="1"/>
</dbReference>
<name>A0A4Y7R7W9_9FIRM</name>